<dbReference type="KEGG" id="dmm:dnm_013190"/>
<evidence type="ECO:0000313" key="2">
    <source>
        <dbReference type="Proteomes" id="UP000663722"/>
    </source>
</evidence>
<dbReference type="SUPFAM" id="SSF53850">
    <property type="entry name" value="Periplasmic binding protein-like II"/>
    <property type="match status" value="1"/>
</dbReference>
<protein>
    <submittedName>
        <fullName evidence="1">TRAP transporter, receptor protein</fullName>
    </submittedName>
</protein>
<dbReference type="PANTHER" id="PTHR42941:SF1">
    <property type="entry name" value="SLL1037 PROTEIN"/>
    <property type="match status" value="1"/>
</dbReference>
<reference evidence="1" key="1">
    <citation type="journal article" date="2021" name="Microb. Physiol.">
        <title>Proteogenomic Insights into the Physiology of Marine, Sulfate-Reducing, Filamentous Desulfonema limicola and Desulfonema magnum.</title>
        <authorList>
            <person name="Schnaars V."/>
            <person name="Wohlbrand L."/>
            <person name="Scheve S."/>
            <person name="Hinrichs C."/>
            <person name="Reinhardt R."/>
            <person name="Rabus R."/>
        </authorList>
    </citation>
    <scope>NUCLEOTIDE SEQUENCE</scope>
    <source>
        <strain evidence="1">4be13</strain>
    </source>
</reference>
<dbReference type="NCBIfam" id="TIGR02122">
    <property type="entry name" value="TRAP_TAXI"/>
    <property type="match status" value="1"/>
</dbReference>
<gene>
    <name evidence="1" type="ORF">dnm_013190</name>
</gene>
<dbReference type="Pfam" id="PF16868">
    <property type="entry name" value="NMT1_3"/>
    <property type="match status" value="1"/>
</dbReference>
<accession>A0A975BHI2</accession>
<name>A0A975BHI2_9BACT</name>
<dbReference type="PANTHER" id="PTHR42941">
    <property type="entry name" value="SLL1037 PROTEIN"/>
    <property type="match status" value="1"/>
</dbReference>
<proteinExistence type="predicted"/>
<dbReference type="AlphaFoldDB" id="A0A975BHI2"/>
<keyword evidence="2" id="KW-1185">Reference proteome</keyword>
<sequence length="326" mass="35818">MKNMFVLLAVFVFCFTLSTGGTPPDAQAENIITIGTGAVTGVFYQAGGAISRIVNKKREEYGIRCSVESTDGSVYNINAVISGELDFGFAQSDRHYQAVHGLAEWKPTGRLKKLRSMFSLYSEACTLCAAADSGINNIRDLRGKKVNLGNPGSGHRQNSIDALAQAGIDYKKDLTAESVKASDASRLLQQGKLDAFFYTVGHPTGAILNATSGKRKVKIIPMPVIASKLTRTYPYYVRTRVPVEYYRSVQNRSDVDTFGVRATFVTSDKVSNLVAYAITKEIFENFNYFKSLHVAFEGLTQKDMLENLAAPIHPGAMRYYKEAGLK</sequence>
<dbReference type="Proteomes" id="UP000663722">
    <property type="component" value="Chromosome"/>
</dbReference>
<dbReference type="EMBL" id="CP061800">
    <property type="protein sequence ID" value="QTA85314.1"/>
    <property type="molecule type" value="Genomic_DNA"/>
</dbReference>
<keyword evidence="1" id="KW-0675">Receptor</keyword>
<dbReference type="InterPro" id="IPR011852">
    <property type="entry name" value="TRAP_TAXI"/>
</dbReference>
<dbReference type="RefSeq" id="WP_207681421.1">
    <property type="nucleotide sequence ID" value="NZ_CP061800.1"/>
</dbReference>
<evidence type="ECO:0000313" key="1">
    <source>
        <dbReference type="EMBL" id="QTA85314.1"/>
    </source>
</evidence>
<organism evidence="1 2">
    <name type="scientific">Desulfonema magnum</name>
    <dbReference type="NCBI Taxonomy" id="45655"/>
    <lineage>
        <taxon>Bacteria</taxon>
        <taxon>Pseudomonadati</taxon>
        <taxon>Thermodesulfobacteriota</taxon>
        <taxon>Desulfobacteria</taxon>
        <taxon>Desulfobacterales</taxon>
        <taxon>Desulfococcaceae</taxon>
        <taxon>Desulfonema</taxon>
    </lineage>
</organism>
<dbReference type="Gene3D" id="3.40.190.10">
    <property type="entry name" value="Periplasmic binding protein-like II"/>
    <property type="match status" value="2"/>
</dbReference>